<proteinExistence type="inferred from homology"/>
<evidence type="ECO:0000256" key="2">
    <source>
        <dbReference type="ARBA" id="ARBA00006704"/>
    </source>
</evidence>
<keyword evidence="5 6" id="KW-0472">Membrane</keyword>
<dbReference type="Gene3D" id="1.20.120.610">
    <property type="entry name" value="lithium bound rotor ring of v- atpase"/>
    <property type="match status" value="1"/>
</dbReference>
<evidence type="ECO:0000256" key="3">
    <source>
        <dbReference type="ARBA" id="ARBA00022692"/>
    </source>
</evidence>
<dbReference type="InterPro" id="IPR000454">
    <property type="entry name" value="ATP_synth_F0_csu"/>
</dbReference>
<dbReference type="Pfam" id="PF00137">
    <property type="entry name" value="ATP-synt_C"/>
    <property type="match status" value="1"/>
</dbReference>
<dbReference type="GO" id="GO:0015078">
    <property type="term" value="F:proton transmembrane transporter activity"/>
    <property type="evidence" value="ECO:0007669"/>
    <property type="project" value="InterPro"/>
</dbReference>
<evidence type="ECO:0000256" key="5">
    <source>
        <dbReference type="ARBA" id="ARBA00023136"/>
    </source>
</evidence>
<feature type="transmembrane region" description="Helical" evidence="6">
    <location>
        <begin position="85"/>
        <end position="106"/>
    </location>
</feature>
<dbReference type="SUPFAM" id="SSF81333">
    <property type="entry name" value="F1F0 ATP synthase subunit C"/>
    <property type="match status" value="1"/>
</dbReference>
<comment type="subcellular location">
    <subcellularLocation>
        <location evidence="1">Membrane</location>
        <topology evidence="1">Multi-pass membrane protein</topology>
    </subcellularLocation>
</comment>
<dbReference type="GO" id="GO:0015986">
    <property type="term" value="P:proton motive force-driven ATP synthesis"/>
    <property type="evidence" value="ECO:0007669"/>
    <property type="project" value="InterPro"/>
</dbReference>
<organism evidence="8">
    <name type="scientific">marine metagenome</name>
    <dbReference type="NCBI Taxonomy" id="408172"/>
    <lineage>
        <taxon>unclassified sequences</taxon>
        <taxon>metagenomes</taxon>
        <taxon>ecological metagenomes</taxon>
    </lineage>
</organism>
<evidence type="ECO:0000313" key="8">
    <source>
        <dbReference type="EMBL" id="SUZ89835.1"/>
    </source>
</evidence>
<feature type="transmembrane region" description="Helical" evidence="6">
    <location>
        <begin position="45"/>
        <end position="64"/>
    </location>
</feature>
<sequence>MKNMKLTRLSMRLMLVLSGLTLIASVVTAQGTTPSDAGYAESDTMAKLAAGIALAGCGIGTGLGQGQIGAAAVGWVAEDGSKLGLAMLFTVLPETILIFGFLAMFIL</sequence>
<keyword evidence="4 6" id="KW-1133">Transmembrane helix</keyword>
<gene>
    <name evidence="8" type="ORF">METZ01_LOCUS42689</name>
</gene>
<accession>A0A381RDG1</accession>
<protein>
    <recommendedName>
        <fullName evidence="7">V-ATPase proteolipid subunit C-like domain-containing protein</fullName>
    </recommendedName>
</protein>
<comment type="similarity">
    <text evidence="2">Belongs to the ATPase C chain family.</text>
</comment>
<feature type="domain" description="V-ATPase proteolipid subunit C-like" evidence="7">
    <location>
        <begin position="48"/>
        <end position="107"/>
    </location>
</feature>
<evidence type="ECO:0000259" key="7">
    <source>
        <dbReference type="Pfam" id="PF00137"/>
    </source>
</evidence>
<evidence type="ECO:0000256" key="4">
    <source>
        <dbReference type="ARBA" id="ARBA00022989"/>
    </source>
</evidence>
<dbReference type="PRINTS" id="PR00124">
    <property type="entry name" value="ATPASEC"/>
</dbReference>
<keyword evidence="3 6" id="KW-0812">Transmembrane</keyword>
<name>A0A381RDG1_9ZZZZ</name>
<reference evidence="8" key="1">
    <citation type="submission" date="2018-05" db="EMBL/GenBank/DDBJ databases">
        <authorList>
            <person name="Lanie J.A."/>
            <person name="Ng W.-L."/>
            <person name="Kazmierczak K.M."/>
            <person name="Andrzejewski T.M."/>
            <person name="Davidsen T.M."/>
            <person name="Wayne K.J."/>
            <person name="Tettelin H."/>
            <person name="Glass J.I."/>
            <person name="Rusch D."/>
            <person name="Podicherti R."/>
            <person name="Tsui H.-C.T."/>
            <person name="Winkler M.E."/>
        </authorList>
    </citation>
    <scope>NUCLEOTIDE SEQUENCE</scope>
</reference>
<evidence type="ECO:0000256" key="1">
    <source>
        <dbReference type="ARBA" id="ARBA00004141"/>
    </source>
</evidence>
<dbReference type="GO" id="GO:0045259">
    <property type="term" value="C:proton-transporting ATP synthase complex"/>
    <property type="evidence" value="ECO:0007669"/>
    <property type="project" value="InterPro"/>
</dbReference>
<dbReference type="InterPro" id="IPR002379">
    <property type="entry name" value="ATPase_proteolipid_c-like_dom"/>
</dbReference>
<dbReference type="InterPro" id="IPR035921">
    <property type="entry name" value="F/V-ATP_Csub_sf"/>
</dbReference>
<dbReference type="EMBL" id="UINC01001844">
    <property type="protein sequence ID" value="SUZ89835.1"/>
    <property type="molecule type" value="Genomic_DNA"/>
</dbReference>
<dbReference type="GO" id="GO:0033177">
    <property type="term" value="C:proton-transporting two-sector ATPase complex, proton-transporting domain"/>
    <property type="evidence" value="ECO:0007669"/>
    <property type="project" value="InterPro"/>
</dbReference>
<evidence type="ECO:0000256" key="6">
    <source>
        <dbReference type="SAM" id="Phobius"/>
    </source>
</evidence>
<dbReference type="CDD" id="cd18181">
    <property type="entry name" value="ATP-synt_Vo_Ao_c_TtATPase_like"/>
    <property type="match status" value="1"/>
</dbReference>
<dbReference type="AlphaFoldDB" id="A0A381RDG1"/>